<dbReference type="Proteomes" id="UP000075243">
    <property type="component" value="Chromosome 7"/>
</dbReference>
<dbReference type="Gramene" id="C.cajan_17391.t">
    <property type="protein sequence ID" value="C.cajan_17391.t.cds1"/>
    <property type="gene ID" value="C.cajan_17391"/>
</dbReference>
<evidence type="ECO:0000313" key="2">
    <source>
        <dbReference type="Proteomes" id="UP000075243"/>
    </source>
</evidence>
<sequence length="121" mass="14187">MAIPLEAHWVAVKCIMWYLKGTISHGLQLYYAVPSFSFALRAYYDVDWATDPDDHRCKSGAAIYLVPNLVSWWSRKQVVVWFSTVVEYRSLARVTIEFLWIETLLIELGVQFLTPRIYCDY</sequence>
<dbReference type="STRING" id="3821.A0A151T8J2"/>
<dbReference type="CDD" id="cd09272">
    <property type="entry name" value="RNase_HI_RT_Ty1"/>
    <property type="match status" value="1"/>
</dbReference>
<dbReference type="EMBL" id="CM003609">
    <property type="protein sequence ID" value="KYP63335.1"/>
    <property type="molecule type" value="Genomic_DNA"/>
</dbReference>
<evidence type="ECO:0000313" key="1">
    <source>
        <dbReference type="EMBL" id="KYP63335.1"/>
    </source>
</evidence>
<keyword evidence="2" id="KW-1185">Reference proteome</keyword>
<reference evidence="1 2" key="1">
    <citation type="journal article" date="2012" name="Nat. Biotechnol.">
        <title>Draft genome sequence of pigeonpea (Cajanus cajan), an orphan legume crop of resource-poor farmers.</title>
        <authorList>
            <person name="Varshney R.K."/>
            <person name="Chen W."/>
            <person name="Li Y."/>
            <person name="Bharti A.K."/>
            <person name="Saxena R.K."/>
            <person name="Schlueter J.A."/>
            <person name="Donoghue M.T."/>
            <person name="Azam S."/>
            <person name="Fan G."/>
            <person name="Whaley A.M."/>
            <person name="Farmer A.D."/>
            <person name="Sheridan J."/>
            <person name="Iwata A."/>
            <person name="Tuteja R."/>
            <person name="Penmetsa R.V."/>
            <person name="Wu W."/>
            <person name="Upadhyaya H.D."/>
            <person name="Yang S.P."/>
            <person name="Shah T."/>
            <person name="Saxena K.B."/>
            <person name="Michael T."/>
            <person name="McCombie W.R."/>
            <person name="Yang B."/>
            <person name="Zhang G."/>
            <person name="Yang H."/>
            <person name="Wang J."/>
            <person name="Spillane C."/>
            <person name="Cook D.R."/>
            <person name="May G.D."/>
            <person name="Xu X."/>
            <person name="Jackson S.A."/>
        </authorList>
    </citation>
    <scope>NUCLEOTIDE SEQUENCE [LARGE SCALE GENOMIC DNA]</scope>
    <source>
        <strain evidence="2">cv. Asha</strain>
    </source>
</reference>
<dbReference type="PANTHER" id="PTHR11439">
    <property type="entry name" value="GAG-POL-RELATED RETROTRANSPOSON"/>
    <property type="match status" value="1"/>
</dbReference>
<organism evidence="1 2">
    <name type="scientific">Cajanus cajan</name>
    <name type="common">Pigeon pea</name>
    <name type="synonym">Cajanus indicus</name>
    <dbReference type="NCBI Taxonomy" id="3821"/>
    <lineage>
        <taxon>Eukaryota</taxon>
        <taxon>Viridiplantae</taxon>
        <taxon>Streptophyta</taxon>
        <taxon>Embryophyta</taxon>
        <taxon>Tracheophyta</taxon>
        <taxon>Spermatophyta</taxon>
        <taxon>Magnoliopsida</taxon>
        <taxon>eudicotyledons</taxon>
        <taxon>Gunneridae</taxon>
        <taxon>Pentapetalae</taxon>
        <taxon>rosids</taxon>
        <taxon>fabids</taxon>
        <taxon>Fabales</taxon>
        <taxon>Fabaceae</taxon>
        <taxon>Papilionoideae</taxon>
        <taxon>50 kb inversion clade</taxon>
        <taxon>NPAAA clade</taxon>
        <taxon>indigoferoid/millettioid clade</taxon>
        <taxon>Phaseoleae</taxon>
        <taxon>Cajanus</taxon>
    </lineage>
</organism>
<gene>
    <name evidence="1" type="ORF">KK1_017904</name>
</gene>
<accession>A0A151T8J2</accession>
<protein>
    <submittedName>
        <fullName evidence="1">Retrovirus-related Pol polyprotein from transposon TNT 1-94</fullName>
    </submittedName>
</protein>
<dbReference type="PANTHER" id="PTHR11439:SF450">
    <property type="entry name" value="REVERSE TRANSCRIPTASE TY1_COPIA-TYPE DOMAIN-CONTAINING PROTEIN"/>
    <property type="match status" value="1"/>
</dbReference>
<proteinExistence type="predicted"/>
<dbReference type="AlphaFoldDB" id="A0A151T8J2"/>
<name>A0A151T8J2_CAJCA</name>